<comment type="caution">
    <text evidence="1">The sequence shown here is derived from an EMBL/GenBank/DDBJ whole genome shotgun (WGS) entry which is preliminary data.</text>
</comment>
<sequence length="280" mass="28495">MIGGRTQREPLTVDVDVEAKFLLDADVVINLLLNELVILSLGDLTLGELGARSTNLLGLGEGADGGGGEQRKVELLLLLGDTLRELRLAAVVLLGDLGLAVLDLWVVGAGRGGTSVQGLGVGLELLLDGGRALSDSLGNQGNLNSLLGGEGEPVSDLGVELLLGGKGVGSVEEGARGSGNDAVLAELLNGRLNSLNGALEVGLPDVTAVNNTSREDGVGAKGTDNGVELLRVADKVNVDSVDVLGDKVKVVDDVTEVGGEDELGDLVTEGGKLLSRHQPP</sequence>
<dbReference type="EMBL" id="JANJQO010001969">
    <property type="protein sequence ID" value="KAJ2968537.1"/>
    <property type="molecule type" value="Genomic_DNA"/>
</dbReference>
<evidence type="ECO:0000313" key="2">
    <source>
        <dbReference type="Proteomes" id="UP001143910"/>
    </source>
</evidence>
<name>A0ACC1MPE3_9HYPO</name>
<keyword evidence="2" id="KW-1185">Reference proteome</keyword>
<gene>
    <name evidence="1" type="ORF">NQ176_g9133</name>
</gene>
<organism evidence="1 2">
    <name type="scientific">Zarea fungicola</name>
    <dbReference type="NCBI Taxonomy" id="93591"/>
    <lineage>
        <taxon>Eukaryota</taxon>
        <taxon>Fungi</taxon>
        <taxon>Dikarya</taxon>
        <taxon>Ascomycota</taxon>
        <taxon>Pezizomycotina</taxon>
        <taxon>Sordariomycetes</taxon>
        <taxon>Hypocreomycetidae</taxon>
        <taxon>Hypocreales</taxon>
        <taxon>Cordycipitaceae</taxon>
        <taxon>Zarea</taxon>
    </lineage>
</organism>
<accession>A0ACC1MPE3</accession>
<proteinExistence type="predicted"/>
<reference evidence="1" key="1">
    <citation type="submission" date="2022-08" db="EMBL/GenBank/DDBJ databases">
        <title>Genome Sequence of Lecanicillium fungicola.</title>
        <authorList>
            <person name="Buettner E."/>
        </authorList>
    </citation>
    <scope>NUCLEOTIDE SEQUENCE</scope>
    <source>
        <strain evidence="1">Babe33</strain>
    </source>
</reference>
<evidence type="ECO:0000313" key="1">
    <source>
        <dbReference type="EMBL" id="KAJ2968537.1"/>
    </source>
</evidence>
<protein>
    <submittedName>
        <fullName evidence="1">Uncharacterized protein</fullName>
    </submittedName>
</protein>
<dbReference type="Proteomes" id="UP001143910">
    <property type="component" value="Unassembled WGS sequence"/>
</dbReference>